<keyword evidence="2" id="KW-0677">Repeat</keyword>
<evidence type="ECO:0000256" key="4">
    <source>
        <dbReference type="ARBA" id="ARBA00022833"/>
    </source>
</evidence>
<dbReference type="SMART" id="SM00355">
    <property type="entry name" value="ZnF_C2H2"/>
    <property type="match status" value="14"/>
</dbReference>
<dbReference type="FunFam" id="3.30.160.60:FF:000100">
    <property type="entry name" value="Zinc finger 45-like"/>
    <property type="match status" value="2"/>
</dbReference>
<evidence type="ECO:0000256" key="2">
    <source>
        <dbReference type="ARBA" id="ARBA00022737"/>
    </source>
</evidence>
<feature type="compositionally biased region" description="Basic residues" evidence="6">
    <location>
        <begin position="114"/>
        <end position="126"/>
    </location>
</feature>
<feature type="compositionally biased region" description="Polar residues" evidence="6">
    <location>
        <begin position="300"/>
        <end position="325"/>
    </location>
</feature>
<dbReference type="GO" id="GO:0008270">
    <property type="term" value="F:zinc ion binding"/>
    <property type="evidence" value="ECO:0007669"/>
    <property type="project" value="UniProtKB-KW"/>
</dbReference>
<reference evidence="8 9" key="1">
    <citation type="journal article" date="2023" name="Sci. Data">
        <title>Genome assembly of the Korean intertidal mud-creeper Batillaria attramentaria.</title>
        <authorList>
            <person name="Patra A.K."/>
            <person name="Ho P.T."/>
            <person name="Jun S."/>
            <person name="Lee S.J."/>
            <person name="Kim Y."/>
            <person name="Won Y.J."/>
        </authorList>
    </citation>
    <scope>NUCLEOTIDE SEQUENCE [LARGE SCALE GENOMIC DNA]</scope>
    <source>
        <strain evidence="8">Wonlab-2016</strain>
    </source>
</reference>
<dbReference type="InterPro" id="IPR036236">
    <property type="entry name" value="Znf_C2H2_sf"/>
</dbReference>
<dbReference type="PROSITE" id="PS00028">
    <property type="entry name" value="ZINC_FINGER_C2H2_1"/>
    <property type="match status" value="7"/>
</dbReference>
<feature type="region of interest" description="Disordered" evidence="6">
    <location>
        <begin position="102"/>
        <end position="325"/>
    </location>
</feature>
<feature type="domain" description="C2H2-type" evidence="7">
    <location>
        <begin position="941"/>
        <end position="968"/>
    </location>
</feature>
<organism evidence="8 9">
    <name type="scientific">Batillaria attramentaria</name>
    <dbReference type="NCBI Taxonomy" id="370345"/>
    <lineage>
        <taxon>Eukaryota</taxon>
        <taxon>Metazoa</taxon>
        <taxon>Spiralia</taxon>
        <taxon>Lophotrochozoa</taxon>
        <taxon>Mollusca</taxon>
        <taxon>Gastropoda</taxon>
        <taxon>Caenogastropoda</taxon>
        <taxon>Sorbeoconcha</taxon>
        <taxon>Cerithioidea</taxon>
        <taxon>Batillariidae</taxon>
        <taxon>Batillaria</taxon>
    </lineage>
</organism>
<proteinExistence type="predicted"/>
<dbReference type="Pfam" id="PF00096">
    <property type="entry name" value="zf-C2H2"/>
    <property type="match status" value="1"/>
</dbReference>
<sequence length="994" mass="111954">MHAKIVIVVTRSFWSCATCKIHSKRSESIDHHLRVKHADLDGTVSCKSQKGQFQNGNCSDSELDVVSRHTCVNCSHAPVSKQEHKPLVQGIAQHSTAGALVEDDKTVVENNRQKSCRKQPKKVTKHQKTESVGDVPDKLESDGDDAVIETEESDREEEDKDWSITKRKLRTPKPRSVEKSALAASHLKDRKTAPTKNTTRNGKVRQNKSRLTPLKSAIKDKNTNSSSREKGLDDAPPAKDVKVENIPVTLGRGRKRGSDSEANQACKTQPVGKPEPLVTKPSKIQRKFETQDKQQAAKMQRNNTTGGQQKTAPTSETSPKSNNTVKIKKPVDKSKIATCCAPWLFDTGRKAGDKVNKKPRRMLLPEEKAAVRELYGIPAFVQTDKTAARQMQSADGRVYNLETQPINSAECLPPLPVNLMAPPPQSCSSRENGASHRNYMLNMFTPSASDFFPDSARAQESMYAAGYGGVCQQQNEHQQFTPQGAEFYAQPPNLLQSRSYMDYSGFSQSGPLPAAGVVDFNRQQVNASYSAQNVSITCQSPSQAQNYPNQLQETTASQATQSTVSAASAQCPAPLPIASTADGEKDTKHKNIPLLSTNSGECQSNQCQVCLKKFDSQILMQKHYQDIIVFETIDCKRCKLKFHGMHELNLHVFSEHETEKQGFCFTCNVDTLGLESLERHVHRHAFNTDCRLTDLQFHDCRVCKEELQSVYPIIRTHYYQHHITYVCAECFQSFDDVTSYVEHCKTHEGKKVFCSICGMEFVSAENLQTHFPCAEDMWAEDGKGSQCSKCELWCPNRAVVEAHRKQHRSQEDVEAYRKGAKQGFPCVSCEKVFKNKHACRRHIKMVHEGVSCYKHYCEFCGKGFLTKGHMRDHIALHHLGIKRYKCDYCDQQFVCGPTLRRHVRKEHTKHKPYECEHCGERFFEKTPLQRHLTTHTGLAPFMCEHCGKGFYTKHSFTNHGTTHSTARDFVCTGCQKGFTRKYNLQAHMKICKLV</sequence>
<dbReference type="AlphaFoldDB" id="A0ABD0JLI3"/>
<dbReference type="EMBL" id="JACVVK020000403">
    <property type="protein sequence ID" value="KAK7475540.1"/>
    <property type="molecule type" value="Genomic_DNA"/>
</dbReference>
<keyword evidence="4" id="KW-0862">Zinc</keyword>
<feature type="compositionally biased region" description="Basic and acidic residues" evidence="6">
    <location>
        <begin position="217"/>
        <end position="243"/>
    </location>
</feature>
<keyword evidence="1" id="KW-0479">Metal-binding</keyword>
<dbReference type="PANTHER" id="PTHR24379:SF121">
    <property type="entry name" value="C2H2-TYPE DOMAIN-CONTAINING PROTEIN"/>
    <property type="match status" value="1"/>
</dbReference>
<comment type="caution">
    <text evidence="8">The sequence shown here is derived from an EMBL/GenBank/DDBJ whole genome shotgun (WGS) entry which is preliminary data.</text>
</comment>
<feature type="domain" description="C2H2-type" evidence="7">
    <location>
        <begin position="824"/>
        <end position="849"/>
    </location>
</feature>
<feature type="compositionally biased region" description="Acidic residues" evidence="6">
    <location>
        <begin position="142"/>
        <end position="160"/>
    </location>
</feature>
<keyword evidence="9" id="KW-1185">Reference proteome</keyword>
<evidence type="ECO:0000256" key="1">
    <source>
        <dbReference type="ARBA" id="ARBA00022723"/>
    </source>
</evidence>
<feature type="compositionally biased region" description="Basic and acidic residues" evidence="6">
    <location>
        <begin position="127"/>
        <end position="141"/>
    </location>
</feature>
<feature type="domain" description="C2H2-type" evidence="7">
    <location>
        <begin position="913"/>
        <end position="940"/>
    </location>
</feature>
<dbReference type="Proteomes" id="UP001519460">
    <property type="component" value="Unassembled WGS sequence"/>
</dbReference>
<dbReference type="InterPro" id="IPR013087">
    <property type="entry name" value="Znf_C2H2_type"/>
</dbReference>
<dbReference type="Pfam" id="PF13894">
    <property type="entry name" value="zf-C2H2_4"/>
    <property type="match status" value="1"/>
</dbReference>
<evidence type="ECO:0000313" key="9">
    <source>
        <dbReference type="Proteomes" id="UP001519460"/>
    </source>
</evidence>
<keyword evidence="3 5" id="KW-0863">Zinc-finger</keyword>
<gene>
    <name evidence="8" type="ORF">BaRGS_00033229</name>
</gene>
<evidence type="ECO:0000256" key="5">
    <source>
        <dbReference type="PROSITE-ProRule" id="PRU00042"/>
    </source>
</evidence>
<evidence type="ECO:0000259" key="7">
    <source>
        <dbReference type="PROSITE" id="PS50157"/>
    </source>
</evidence>
<evidence type="ECO:0000256" key="3">
    <source>
        <dbReference type="ARBA" id="ARBA00022771"/>
    </source>
</evidence>
<evidence type="ECO:0000313" key="8">
    <source>
        <dbReference type="EMBL" id="KAK7475540.1"/>
    </source>
</evidence>
<dbReference type="Gene3D" id="3.30.160.60">
    <property type="entry name" value="Classic Zinc Finger"/>
    <property type="match status" value="5"/>
</dbReference>
<accession>A0ABD0JLI3</accession>
<feature type="domain" description="C2H2-type" evidence="7">
    <location>
        <begin position="969"/>
        <end position="994"/>
    </location>
</feature>
<dbReference type="PANTHER" id="PTHR24379">
    <property type="entry name" value="KRAB AND ZINC FINGER DOMAIN-CONTAINING"/>
    <property type="match status" value="1"/>
</dbReference>
<evidence type="ECO:0000256" key="6">
    <source>
        <dbReference type="SAM" id="MobiDB-lite"/>
    </source>
</evidence>
<feature type="domain" description="C2H2-type" evidence="7">
    <location>
        <begin position="884"/>
        <end position="912"/>
    </location>
</feature>
<dbReference type="PROSITE" id="PS50157">
    <property type="entry name" value="ZINC_FINGER_C2H2_2"/>
    <property type="match status" value="7"/>
</dbReference>
<feature type="domain" description="C2H2-type" evidence="7">
    <location>
        <begin position="725"/>
        <end position="752"/>
    </location>
</feature>
<name>A0ABD0JLI3_9CAEN</name>
<feature type="domain" description="C2H2-type" evidence="7">
    <location>
        <begin position="855"/>
        <end position="883"/>
    </location>
</feature>
<protein>
    <recommendedName>
        <fullName evidence="7">C2H2-type domain-containing protein</fullName>
    </recommendedName>
</protein>
<dbReference type="SUPFAM" id="SSF57667">
    <property type="entry name" value="beta-beta-alpha zinc fingers"/>
    <property type="match status" value="4"/>
</dbReference>